<dbReference type="PANTHER" id="PTHR46577">
    <property type="entry name" value="HTH-TYPE TRANSCRIPTIONAL REGULATORY PROTEIN GABR"/>
    <property type="match status" value="1"/>
</dbReference>
<dbReference type="Proteomes" id="UP000077407">
    <property type="component" value="Unassembled WGS sequence"/>
</dbReference>
<dbReference type="Gene3D" id="3.40.640.10">
    <property type="entry name" value="Type I PLP-dependent aspartate aminotransferase-like (Major domain)"/>
    <property type="match status" value="1"/>
</dbReference>
<dbReference type="SUPFAM" id="SSF53383">
    <property type="entry name" value="PLP-dependent transferases"/>
    <property type="match status" value="1"/>
</dbReference>
<dbReference type="PANTHER" id="PTHR46577:SF1">
    <property type="entry name" value="HTH-TYPE TRANSCRIPTIONAL REGULATORY PROTEIN GABR"/>
    <property type="match status" value="1"/>
</dbReference>
<dbReference type="PATRIC" id="fig|1538.10.peg.3021"/>
<dbReference type="InterPro" id="IPR051446">
    <property type="entry name" value="HTH_trans_reg/aminotransferase"/>
</dbReference>
<sequence>MIEIMPIWDYSKNTPLYVQLYEYIKNEDDYDSEFRYKGKPVPSLQGLSNSENVIYMGTFSKSLIFSIRISYLVLPPKLILKYQEHFKIYKQTVSRLHQNTLYIFMREGYLSRHINKMRTLYRKKHEILLSAIDKYMKEKVEIIGSESGLHILLKVKNGMTEHELIQSAHKMKVKIYPTSIHYDQCIPNEFPMILLGFGGLTEIQIEEGIQILKKAWLI</sequence>
<organism evidence="1 2">
    <name type="scientific">Clostridium ljungdahlii</name>
    <dbReference type="NCBI Taxonomy" id="1538"/>
    <lineage>
        <taxon>Bacteria</taxon>
        <taxon>Bacillati</taxon>
        <taxon>Bacillota</taxon>
        <taxon>Clostridia</taxon>
        <taxon>Eubacteriales</taxon>
        <taxon>Clostridiaceae</taxon>
        <taxon>Clostridium</taxon>
    </lineage>
</organism>
<reference evidence="1 2" key="1">
    <citation type="journal article" date="2015" name="Biotechnol. Bioeng.">
        <title>Genome sequence and phenotypic characterization of Caulobacter segnis.</title>
        <authorList>
            <person name="Patel S."/>
            <person name="Fletcher B."/>
            <person name="Scott D.C."/>
            <person name="Ely B."/>
        </authorList>
    </citation>
    <scope>NUCLEOTIDE SEQUENCE [LARGE SCALE GENOMIC DNA]</scope>
    <source>
        <strain evidence="1 2">ERI-2</strain>
    </source>
</reference>
<name>A0A162KLH2_9CLOT</name>
<gene>
    <name evidence="1" type="primary">gabR_2</name>
    <name evidence="1" type="ORF">WY13_03001</name>
</gene>
<dbReference type="InterPro" id="IPR015424">
    <property type="entry name" value="PyrdxlP-dep_Trfase"/>
</dbReference>
<dbReference type="AlphaFoldDB" id="A0A162KLH2"/>
<evidence type="ECO:0000313" key="2">
    <source>
        <dbReference type="Proteomes" id="UP000077407"/>
    </source>
</evidence>
<accession>A0A162KLH2</accession>
<dbReference type="CDD" id="cd00609">
    <property type="entry name" value="AAT_like"/>
    <property type="match status" value="1"/>
</dbReference>
<dbReference type="EMBL" id="LITT01000046">
    <property type="protein sequence ID" value="OAA83872.1"/>
    <property type="molecule type" value="Genomic_DNA"/>
</dbReference>
<protein>
    <submittedName>
        <fullName evidence="1">HTH-type transcriptional regulatory protein GabR</fullName>
    </submittedName>
</protein>
<comment type="caution">
    <text evidence="1">The sequence shown here is derived from an EMBL/GenBank/DDBJ whole genome shotgun (WGS) entry which is preliminary data.</text>
</comment>
<evidence type="ECO:0000313" key="1">
    <source>
        <dbReference type="EMBL" id="OAA83872.1"/>
    </source>
</evidence>
<dbReference type="RefSeq" id="WP_082848528.1">
    <property type="nucleotide sequence ID" value="NZ_LITT01000046.1"/>
</dbReference>
<dbReference type="InterPro" id="IPR015421">
    <property type="entry name" value="PyrdxlP-dep_Trfase_major"/>
</dbReference>
<proteinExistence type="predicted"/>